<dbReference type="GO" id="GO:0006313">
    <property type="term" value="P:DNA transposition"/>
    <property type="evidence" value="ECO:0007669"/>
    <property type="project" value="InterPro"/>
</dbReference>
<dbReference type="OrthoDB" id="6155880at2759"/>
<dbReference type="Pfam" id="PF01498">
    <property type="entry name" value="HTH_Tnp_Tc3_2"/>
    <property type="match status" value="1"/>
</dbReference>
<evidence type="ECO:0000313" key="2">
    <source>
        <dbReference type="EMBL" id="GBM51440.1"/>
    </source>
</evidence>
<proteinExistence type="predicted"/>
<keyword evidence="3" id="KW-1185">Reference proteome</keyword>
<dbReference type="GO" id="GO:0003677">
    <property type="term" value="F:DNA binding"/>
    <property type="evidence" value="ECO:0007669"/>
    <property type="project" value="InterPro"/>
</dbReference>
<protein>
    <recommendedName>
        <fullName evidence="1">Transposase Tc1-like domain-containing protein</fullName>
    </recommendedName>
</protein>
<name>A0A4Y2GCV8_ARAVE</name>
<feature type="domain" description="Transposase Tc1-like" evidence="1">
    <location>
        <begin position="34"/>
        <end position="105"/>
    </location>
</feature>
<dbReference type="Gene3D" id="3.30.420.10">
    <property type="entry name" value="Ribonuclease H-like superfamily/Ribonuclease H"/>
    <property type="match status" value="1"/>
</dbReference>
<dbReference type="InterPro" id="IPR036397">
    <property type="entry name" value="RNaseH_sf"/>
</dbReference>
<evidence type="ECO:0000259" key="1">
    <source>
        <dbReference type="Pfam" id="PF01498"/>
    </source>
</evidence>
<reference evidence="2 3" key="1">
    <citation type="journal article" date="2019" name="Sci. Rep.">
        <title>Orb-weaving spider Araneus ventricosus genome elucidates the spidroin gene catalogue.</title>
        <authorList>
            <person name="Kono N."/>
            <person name="Nakamura H."/>
            <person name="Ohtoshi R."/>
            <person name="Moran D.A.P."/>
            <person name="Shinohara A."/>
            <person name="Yoshida Y."/>
            <person name="Fujiwara M."/>
            <person name="Mori M."/>
            <person name="Tomita M."/>
            <person name="Arakawa K."/>
        </authorList>
    </citation>
    <scope>NUCLEOTIDE SEQUENCE [LARGE SCALE GENOMIC DNA]</scope>
</reference>
<dbReference type="EMBL" id="BGPR01001337">
    <property type="protein sequence ID" value="GBM51440.1"/>
    <property type="molecule type" value="Genomic_DNA"/>
</dbReference>
<sequence length="185" mass="21365">MSCVGELSYHYQREQNASRRRGYGRRRIITTADDRYLSQCARRRRTLTARQLASQLSAASGRPISRQTVSRRLDEGGLFARRPVVCVPLSPAHARARLHWPREHRSWTPEQWGHVLFMNESRFNIQNDSRRAMIYREPGTRYRAIVEGDHYRGGGLLVWSGIATNGRTDLYVFAGGSITSVRYRD</sequence>
<evidence type="ECO:0000313" key="3">
    <source>
        <dbReference type="Proteomes" id="UP000499080"/>
    </source>
</evidence>
<dbReference type="Proteomes" id="UP000499080">
    <property type="component" value="Unassembled WGS sequence"/>
</dbReference>
<organism evidence="2 3">
    <name type="scientific">Araneus ventricosus</name>
    <name type="common">Orbweaver spider</name>
    <name type="synonym">Epeira ventricosa</name>
    <dbReference type="NCBI Taxonomy" id="182803"/>
    <lineage>
        <taxon>Eukaryota</taxon>
        <taxon>Metazoa</taxon>
        <taxon>Ecdysozoa</taxon>
        <taxon>Arthropoda</taxon>
        <taxon>Chelicerata</taxon>
        <taxon>Arachnida</taxon>
        <taxon>Araneae</taxon>
        <taxon>Araneomorphae</taxon>
        <taxon>Entelegynae</taxon>
        <taxon>Araneoidea</taxon>
        <taxon>Araneidae</taxon>
        <taxon>Araneus</taxon>
    </lineage>
</organism>
<accession>A0A4Y2GCV8</accession>
<comment type="caution">
    <text evidence="2">The sequence shown here is derived from an EMBL/GenBank/DDBJ whole genome shotgun (WGS) entry which is preliminary data.</text>
</comment>
<dbReference type="InterPro" id="IPR002492">
    <property type="entry name" value="Transposase_Tc1-like"/>
</dbReference>
<gene>
    <name evidence="2" type="ORF">AVEN_147123_1</name>
</gene>
<dbReference type="AlphaFoldDB" id="A0A4Y2GCV8"/>
<dbReference type="GO" id="GO:0015074">
    <property type="term" value="P:DNA integration"/>
    <property type="evidence" value="ECO:0007669"/>
    <property type="project" value="InterPro"/>
</dbReference>